<evidence type="ECO:0000256" key="1">
    <source>
        <dbReference type="ARBA" id="ARBA00004191"/>
    </source>
</evidence>
<evidence type="ECO:0000256" key="6">
    <source>
        <dbReference type="ARBA" id="ARBA00023295"/>
    </source>
</evidence>
<evidence type="ECO:0000313" key="12">
    <source>
        <dbReference type="Proteomes" id="UP001161247"/>
    </source>
</evidence>
<evidence type="ECO:0000313" key="11">
    <source>
        <dbReference type="EMBL" id="CAI9099964.1"/>
    </source>
</evidence>
<feature type="chain" id="PRO_5043897703" evidence="10">
    <location>
        <begin position="27"/>
        <end position="362"/>
    </location>
</feature>
<evidence type="ECO:0000256" key="10">
    <source>
        <dbReference type="SAM" id="SignalP"/>
    </source>
</evidence>
<dbReference type="InterPro" id="IPR011050">
    <property type="entry name" value="Pectin_lyase_fold/virulence"/>
</dbReference>
<keyword evidence="3" id="KW-0134">Cell wall</keyword>
<proteinExistence type="inferred from homology"/>
<dbReference type="SMART" id="SM00710">
    <property type="entry name" value="PbH1"/>
    <property type="match status" value="4"/>
</dbReference>
<dbReference type="Pfam" id="PF00295">
    <property type="entry name" value="Glyco_hydro_28"/>
    <property type="match status" value="1"/>
</dbReference>
<accession>A0AAV1CW83</accession>
<reference evidence="11" key="1">
    <citation type="submission" date="2023-03" db="EMBL/GenBank/DDBJ databases">
        <authorList>
            <person name="Julca I."/>
        </authorList>
    </citation>
    <scope>NUCLEOTIDE SEQUENCE</scope>
</reference>
<name>A0AAV1CW83_OLDCO</name>
<evidence type="ECO:0000256" key="7">
    <source>
        <dbReference type="ARBA" id="ARBA00023316"/>
    </source>
</evidence>
<comment type="subcellular location">
    <subcellularLocation>
        <location evidence="1">Secreted</location>
        <location evidence="1">Cell wall</location>
    </subcellularLocation>
</comment>
<dbReference type="EMBL" id="OX459120">
    <property type="protein sequence ID" value="CAI9099964.1"/>
    <property type="molecule type" value="Genomic_DNA"/>
</dbReference>
<dbReference type="InterPro" id="IPR012334">
    <property type="entry name" value="Pectin_lyas_fold"/>
</dbReference>
<dbReference type="GO" id="GO:0071555">
    <property type="term" value="P:cell wall organization"/>
    <property type="evidence" value="ECO:0007669"/>
    <property type="project" value="UniProtKB-KW"/>
</dbReference>
<keyword evidence="12" id="KW-1185">Reference proteome</keyword>
<dbReference type="GO" id="GO:0004650">
    <property type="term" value="F:polygalacturonase activity"/>
    <property type="evidence" value="ECO:0007669"/>
    <property type="project" value="InterPro"/>
</dbReference>
<keyword evidence="6 9" id="KW-0326">Glycosidase</keyword>
<dbReference type="InterPro" id="IPR006626">
    <property type="entry name" value="PbH1"/>
</dbReference>
<sequence length="362" mass="39511">MGNMKAYLAIMLIGIMFLPWLGNSSSSDSDQSPSTLQYNVLNFGAVGDGSHDDTNAFMKAWKATCKMASRSPPTMVHLKGLNLYGDGSIHGQGQKWWDMEGRKKPAAMQIEDSKDVNVINLNFKDNPRMHFILKQLQSVYVNNVTIVAPEDSPNTDGIHITGSTNVTIENCNIGTGDDCISIVDGSSYVKGSNILCGPGHGVSIGSLGKNGADDRVEHVEMRDIVFTNTQNGARIKTWQGGRGFAKHILFEGVHSNGARNPIIIDQFYCDHTKCTNHESAVQVSDVTFRNFTGTSKKSIAVKFSCSKTVPCKNIIAEDIYLVSLDGKEDTSSICENVKGTIYGRQVPKVSCLKQSKDSDIHH</sequence>
<evidence type="ECO:0000256" key="3">
    <source>
        <dbReference type="ARBA" id="ARBA00022512"/>
    </source>
</evidence>
<gene>
    <name evidence="11" type="ORF">OLC1_LOCUS9892</name>
</gene>
<evidence type="ECO:0000256" key="2">
    <source>
        <dbReference type="ARBA" id="ARBA00008834"/>
    </source>
</evidence>
<comment type="similarity">
    <text evidence="2 9">Belongs to the glycosyl hydrolase 28 family.</text>
</comment>
<dbReference type="InterPro" id="IPR000743">
    <property type="entry name" value="Glyco_hydro_28"/>
</dbReference>
<dbReference type="Proteomes" id="UP001161247">
    <property type="component" value="Chromosome 3"/>
</dbReference>
<keyword evidence="5 9" id="KW-0378">Hydrolase</keyword>
<keyword evidence="10" id="KW-0732">Signal</keyword>
<dbReference type="SUPFAM" id="SSF51126">
    <property type="entry name" value="Pectin lyase-like"/>
    <property type="match status" value="1"/>
</dbReference>
<organism evidence="11 12">
    <name type="scientific">Oldenlandia corymbosa var. corymbosa</name>
    <dbReference type="NCBI Taxonomy" id="529605"/>
    <lineage>
        <taxon>Eukaryota</taxon>
        <taxon>Viridiplantae</taxon>
        <taxon>Streptophyta</taxon>
        <taxon>Embryophyta</taxon>
        <taxon>Tracheophyta</taxon>
        <taxon>Spermatophyta</taxon>
        <taxon>Magnoliopsida</taxon>
        <taxon>eudicotyledons</taxon>
        <taxon>Gunneridae</taxon>
        <taxon>Pentapetalae</taxon>
        <taxon>asterids</taxon>
        <taxon>lamiids</taxon>
        <taxon>Gentianales</taxon>
        <taxon>Rubiaceae</taxon>
        <taxon>Rubioideae</taxon>
        <taxon>Spermacoceae</taxon>
        <taxon>Hedyotis-Oldenlandia complex</taxon>
        <taxon>Oldenlandia</taxon>
    </lineage>
</organism>
<evidence type="ECO:0000256" key="4">
    <source>
        <dbReference type="ARBA" id="ARBA00022525"/>
    </source>
</evidence>
<dbReference type="AlphaFoldDB" id="A0AAV1CW83"/>
<dbReference type="PROSITE" id="PS00502">
    <property type="entry name" value="POLYGALACTURONASE"/>
    <property type="match status" value="1"/>
</dbReference>
<evidence type="ECO:0000256" key="5">
    <source>
        <dbReference type="ARBA" id="ARBA00022801"/>
    </source>
</evidence>
<evidence type="ECO:0000256" key="9">
    <source>
        <dbReference type="RuleBase" id="RU361169"/>
    </source>
</evidence>
<evidence type="ECO:0000256" key="8">
    <source>
        <dbReference type="PROSITE-ProRule" id="PRU10052"/>
    </source>
</evidence>
<keyword evidence="7" id="KW-0961">Cell wall biogenesis/degradation</keyword>
<dbReference type="Gene3D" id="2.160.20.10">
    <property type="entry name" value="Single-stranded right-handed beta-helix, Pectin lyase-like"/>
    <property type="match status" value="1"/>
</dbReference>
<dbReference type="PANTHER" id="PTHR31375">
    <property type="match status" value="1"/>
</dbReference>
<dbReference type="GO" id="GO:0005975">
    <property type="term" value="P:carbohydrate metabolic process"/>
    <property type="evidence" value="ECO:0007669"/>
    <property type="project" value="InterPro"/>
</dbReference>
<keyword evidence="4" id="KW-0964">Secreted</keyword>
<feature type="signal peptide" evidence="10">
    <location>
        <begin position="1"/>
        <end position="26"/>
    </location>
</feature>
<protein>
    <submittedName>
        <fullName evidence="11">OLC1v1036867C1</fullName>
    </submittedName>
</protein>
<feature type="active site" evidence="8">
    <location>
        <position position="200"/>
    </location>
</feature>